<keyword evidence="14 27" id="KW-0408">Iron</keyword>
<dbReference type="GO" id="GO:0006082">
    <property type="term" value="P:organic acid metabolic process"/>
    <property type="evidence" value="ECO:0007669"/>
    <property type="project" value="TreeGrafter"/>
</dbReference>
<dbReference type="PROSITE" id="PS00086">
    <property type="entry name" value="CYTOCHROME_P450"/>
    <property type="match status" value="1"/>
</dbReference>
<evidence type="ECO:0000256" key="6">
    <source>
        <dbReference type="ARBA" id="ARBA00022617"/>
    </source>
</evidence>
<evidence type="ECO:0000256" key="21">
    <source>
        <dbReference type="ARBA" id="ARBA00052159"/>
    </source>
</evidence>
<evidence type="ECO:0000256" key="3">
    <source>
        <dbReference type="ARBA" id="ARBA00004448"/>
    </source>
</evidence>
<evidence type="ECO:0000256" key="1">
    <source>
        <dbReference type="ARBA" id="ARBA00001971"/>
    </source>
</evidence>
<dbReference type="GO" id="GO:0006629">
    <property type="term" value="P:lipid metabolic process"/>
    <property type="evidence" value="ECO:0007669"/>
    <property type="project" value="UniProtKB-KW"/>
</dbReference>
<dbReference type="GO" id="GO:0020037">
    <property type="term" value="F:heme binding"/>
    <property type="evidence" value="ECO:0007669"/>
    <property type="project" value="InterPro"/>
</dbReference>
<dbReference type="PRINTS" id="PR00463">
    <property type="entry name" value="EP450I"/>
</dbReference>
<reference evidence="30" key="1">
    <citation type="submission" date="2023-03" db="EMBL/GenBank/DDBJ databases">
        <title>Electrophorus voltai genome.</title>
        <authorList>
            <person name="Bian C."/>
        </authorList>
    </citation>
    <scope>NUCLEOTIDE SEQUENCE</scope>
    <source>
        <strain evidence="30">CB-2022</strain>
        <tissue evidence="30">Muscle</tissue>
    </source>
</reference>
<dbReference type="InterPro" id="IPR001128">
    <property type="entry name" value="Cyt_P450"/>
</dbReference>
<evidence type="ECO:0000256" key="14">
    <source>
        <dbReference type="ARBA" id="ARBA00023004"/>
    </source>
</evidence>
<dbReference type="PRINTS" id="PR01686">
    <property type="entry name" value="EP450ICYP2D"/>
</dbReference>
<dbReference type="GO" id="GO:0005743">
    <property type="term" value="C:mitochondrial inner membrane"/>
    <property type="evidence" value="ECO:0007669"/>
    <property type="project" value="UniProtKB-SubCell"/>
</dbReference>
<evidence type="ECO:0000256" key="23">
    <source>
        <dbReference type="ARBA" id="ARBA00058812"/>
    </source>
</evidence>
<comment type="catalytic activity">
    <reaction evidence="20">
        <text>(5Z,8Z,11Z,14Z)-eicosatetraenoate + reduced [NADPH--hemoprotein reductase] + O2 = 20-hydroxy-(5Z,8Z,11Z,14Z)-eicosatetraenoate + oxidized [NADPH--hemoprotein reductase] + H2O + H(+)</text>
        <dbReference type="Rhea" id="RHEA:39755"/>
        <dbReference type="Rhea" id="RHEA-COMP:11964"/>
        <dbReference type="Rhea" id="RHEA-COMP:11965"/>
        <dbReference type="ChEBI" id="CHEBI:15377"/>
        <dbReference type="ChEBI" id="CHEBI:15378"/>
        <dbReference type="ChEBI" id="CHEBI:15379"/>
        <dbReference type="ChEBI" id="CHEBI:32395"/>
        <dbReference type="ChEBI" id="CHEBI:57618"/>
        <dbReference type="ChEBI" id="CHEBI:58210"/>
        <dbReference type="ChEBI" id="CHEBI:76624"/>
    </reaction>
    <physiologicalReaction direction="left-to-right" evidence="20">
        <dbReference type="Rhea" id="RHEA:39756"/>
    </physiologicalReaction>
</comment>
<evidence type="ECO:0000256" key="18">
    <source>
        <dbReference type="ARBA" id="ARBA00023136"/>
    </source>
</evidence>
<keyword evidence="9" id="KW-0999">Mitochondrion inner membrane</keyword>
<dbReference type="PRINTS" id="PR00385">
    <property type="entry name" value="P450"/>
</dbReference>
<keyword evidence="11" id="KW-0492">Microsome</keyword>
<keyword evidence="6 27" id="KW-0349">Heme</keyword>
<dbReference type="FunFam" id="1.10.630.10:FF:000017">
    <property type="entry name" value="cytochrome P450 2U1 isoform X1"/>
    <property type="match status" value="1"/>
</dbReference>
<gene>
    <name evidence="30" type="ORF">P4O66_013906</name>
</gene>
<keyword evidence="17" id="KW-0496">Mitochondrion</keyword>
<dbReference type="Gene3D" id="1.10.630.10">
    <property type="entry name" value="Cytochrome P450"/>
    <property type="match status" value="1"/>
</dbReference>
<dbReference type="PANTHER" id="PTHR24300:SF397">
    <property type="entry name" value="CYTOCHROME P450 2U1"/>
    <property type="match status" value="1"/>
</dbReference>
<evidence type="ECO:0000256" key="29">
    <source>
        <dbReference type="SAM" id="Phobius"/>
    </source>
</evidence>
<comment type="cofactor">
    <cofactor evidence="1 27">
        <name>heme</name>
        <dbReference type="ChEBI" id="CHEBI:30413"/>
    </cofactor>
</comment>
<keyword evidence="12 29" id="KW-1133">Transmembrane helix</keyword>
<comment type="function">
    <text evidence="23">A cytochrome P450 monooxygenase involved in the metabolism of arachidonic acid and its conjugates. Mechanistically, uses molecular oxygen inserting one oxygen atom into a substrate, and reducing the second into a water molecule, with two electrons provided by NADPH via cytochrome P450 reductase (CPR; NADPH-ferrihemoprotein reductase). Acts as an omega and omega-1 hydroxylase for arachidonic acid and possibly for other long chain fatty acids. May modulate the arachidonic acid signaling pathway and play a role in other fatty acid signaling processes. May down-regulate the biological activities of N-arachidonoyl-serotonin, an endocannabinoid that has anti-nociceptive effects through inhibition of fatty acid amide hydrolase FAAH, TRPV1 receptor and T-type calcium channels. Catalyzes C-2 oxidation of the indole ring of N-arachidonoyl-serotonin forming a less active product 2-oxo-N-arachidonoyl-serotonin.</text>
</comment>
<evidence type="ECO:0000256" key="17">
    <source>
        <dbReference type="ARBA" id="ARBA00023128"/>
    </source>
</evidence>
<dbReference type="InterPro" id="IPR008069">
    <property type="entry name" value="Cyt_P450_E_grp-I_CYP2D-like"/>
</dbReference>
<keyword evidence="8 27" id="KW-0479">Metal-binding</keyword>
<comment type="catalytic activity">
    <reaction evidence="19">
        <text>(5Z,8Z,11Z,14Z)-eicosatetraenoate + reduced [NADPH--hemoprotein reductase] + O2 = 19-hydroxy-(5Z,8Z,11Z,14Z)-eicosatetraenoate + oxidized [NADPH--hemoprotein reductase] + H2O + H(+)</text>
        <dbReference type="Rhea" id="RHEA:39759"/>
        <dbReference type="Rhea" id="RHEA-COMP:11964"/>
        <dbReference type="Rhea" id="RHEA-COMP:11965"/>
        <dbReference type="ChEBI" id="CHEBI:15377"/>
        <dbReference type="ChEBI" id="CHEBI:15378"/>
        <dbReference type="ChEBI" id="CHEBI:15379"/>
        <dbReference type="ChEBI" id="CHEBI:32395"/>
        <dbReference type="ChEBI" id="CHEBI:57618"/>
        <dbReference type="ChEBI" id="CHEBI:58210"/>
        <dbReference type="ChEBI" id="CHEBI:76627"/>
    </reaction>
    <physiologicalReaction direction="left-to-right" evidence="19">
        <dbReference type="Rhea" id="RHEA:39760"/>
    </physiologicalReaction>
</comment>
<comment type="catalytic activity">
    <reaction evidence="21">
        <text>N-[(5Z,8Z,11Z,14Z)-eicosatetraenoyl]-serotonin + reduced [NADPH--hemoprotein reductase] + O2 = 2-oxo-N-[(5Z,8Z,11Z,14Z)-eicosatetraenoyl]-serotonin + oxidized [NADPH--hemoprotein reductase] + H2O + H(+)</text>
        <dbReference type="Rhea" id="RHEA:50296"/>
        <dbReference type="Rhea" id="RHEA-COMP:11964"/>
        <dbReference type="Rhea" id="RHEA-COMP:11965"/>
        <dbReference type="ChEBI" id="CHEBI:15377"/>
        <dbReference type="ChEBI" id="CHEBI:15378"/>
        <dbReference type="ChEBI" id="CHEBI:15379"/>
        <dbReference type="ChEBI" id="CHEBI:57618"/>
        <dbReference type="ChEBI" id="CHEBI:58210"/>
        <dbReference type="ChEBI" id="CHEBI:132255"/>
        <dbReference type="ChEBI" id="CHEBI:132256"/>
    </reaction>
    <physiologicalReaction direction="left-to-right" evidence="21">
        <dbReference type="Rhea" id="RHEA:50297"/>
    </physiologicalReaction>
</comment>
<feature type="binding site" description="axial binding residue" evidence="27">
    <location>
        <position position="530"/>
    </location>
    <ligand>
        <name>heme</name>
        <dbReference type="ChEBI" id="CHEBI:30413"/>
    </ligand>
    <ligandPart>
        <name>Fe</name>
        <dbReference type="ChEBI" id="CHEBI:18248"/>
    </ligandPart>
</feature>
<dbReference type="SUPFAM" id="SSF48264">
    <property type="entry name" value="Cytochrome P450"/>
    <property type="match status" value="1"/>
</dbReference>
<dbReference type="PANTHER" id="PTHR24300">
    <property type="entry name" value="CYTOCHROME P450 508A4-RELATED"/>
    <property type="match status" value="1"/>
</dbReference>
<evidence type="ECO:0000256" key="15">
    <source>
        <dbReference type="ARBA" id="ARBA00023033"/>
    </source>
</evidence>
<dbReference type="EMBL" id="JAROKS010000020">
    <property type="protein sequence ID" value="KAK1791925.1"/>
    <property type="molecule type" value="Genomic_DNA"/>
</dbReference>
<dbReference type="AlphaFoldDB" id="A0AAD9DQZ8"/>
<keyword evidence="10" id="KW-0256">Endoplasmic reticulum</keyword>
<comment type="subcellular location">
    <subcellularLocation>
        <location evidence="4">Endoplasmic reticulum membrane</location>
        <topology evidence="4">Multi-pass membrane protein</topology>
    </subcellularLocation>
    <subcellularLocation>
        <location evidence="2">Microsome membrane</location>
        <topology evidence="2">Multi-pass membrane protein</topology>
    </subcellularLocation>
    <subcellularLocation>
        <location evidence="3">Mitochondrion inner membrane</location>
        <topology evidence="3">Multi-pass membrane protein</topology>
    </subcellularLocation>
</comment>
<keyword evidence="31" id="KW-1185">Reference proteome</keyword>
<evidence type="ECO:0000256" key="20">
    <source>
        <dbReference type="ARBA" id="ARBA00051320"/>
    </source>
</evidence>
<dbReference type="GO" id="GO:0005506">
    <property type="term" value="F:iron ion binding"/>
    <property type="evidence" value="ECO:0007669"/>
    <property type="project" value="InterPro"/>
</dbReference>
<keyword evidence="13 28" id="KW-0560">Oxidoreductase</keyword>
<evidence type="ECO:0000256" key="27">
    <source>
        <dbReference type="PIRSR" id="PIRSR602401-1"/>
    </source>
</evidence>
<comment type="caution">
    <text evidence="30">The sequence shown here is derived from an EMBL/GenBank/DDBJ whole genome shotgun (WGS) entry which is preliminary data.</text>
</comment>
<dbReference type="GO" id="GO:0006805">
    <property type="term" value="P:xenobiotic metabolic process"/>
    <property type="evidence" value="ECO:0007669"/>
    <property type="project" value="TreeGrafter"/>
</dbReference>
<protein>
    <recommendedName>
        <fullName evidence="25">Cytochrome P450 2U1</fullName>
        <ecNumber evidence="24">1.14.14.80</ecNumber>
    </recommendedName>
    <alternativeName>
        <fullName evidence="26">Long-chain fatty acid omega-monooxygenase</fullName>
    </alternativeName>
</protein>
<dbReference type="Pfam" id="PF00067">
    <property type="entry name" value="p450"/>
    <property type="match status" value="1"/>
</dbReference>
<dbReference type="GO" id="GO:0005789">
    <property type="term" value="C:endoplasmic reticulum membrane"/>
    <property type="evidence" value="ECO:0007669"/>
    <property type="project" value="UniProtKB-SubCell"/>
</dbReference>
<feature type="transmembrane region" description="Helical" evidence="29">
    <location>
        <begin position="62"/>
        <end position="83"/>
    </location>
</feature>
<dbReference type="InterPro" id="IPR002401">
    <property type="entry name" value="Cyt_P450_E_grp-I"/>
</dbReference>
<evidence type="ECO:0000256" key="12">
    <source>
        <dbReference type="ARBA" id="ARBA00022989"/>
    </source>
</evidence>
<keyword evidence="7 29" id="KW-0812">Transmembrane</keyword>
<evidence type="ECO:0000256" key="8">
    <source>
        <dbReference type="ARBA" id="ARBA00022723"/>
    </source>
</evidence>
<dbReference type="GO" id="GO:0008395">
    <property type="term" value="F:steroid hydroxylase activity"/>
    <property type="evidence" value="ECO:0007669"/>
    <property type="project" value="TreeGrafter"/>
</dbReference>
<dbReference type="InterPro" id="IPR036396">
    <property type="entry name" value="Cyt_P450_sf"/>
</dbReference>
<sequence>RPVLVSTAGPIKICSRNAYGKHYDNCGARLPRDAIGGALARAELALCGMEGIPYQLWQNAPLAASSVNVIVLAVFAAVFYLLLQYRRSAAFLNIPPGPRPLPVVGNFGSLFLPPFILKRFVRQHKGHDGSNANPVATQAGLLELAKVHGDVCSVFVGSQLIVVLTGYDAVRDALSNYADVFSDRPDIPLVTILTRRKGIVFAPYGPVWRKQRKFCHTTLRSFGLGKLSLEPCIQDGFASVKAELLRGSQEAGGSGVNLVPLIGNAVSNVISSIILGQRFDPQDEEFRTQLDHMAHGLEISMNSAAVLINIFPWLYHLPFGVFAQLRRVERDITAFLKKIIARHRATLDPENPRDFIDMYLVEMLAQGETSGSEEGGFSEEYLFYIIGDLFIAGTDTTTNSILWMVLYMCLHPDVQEKVQQEIDAVLGSGRLPSLTDKGTLPYTEATIMEVMRMTVVVPLSVPHMASRTTEFRGYTIPKGTVIIPNLWSVHRDPSVWENPDDFNPSRFLDEQGQLLRKEYFIPFGIGRRVCMGEQLAKMEVFLMFSSLMQAFTFRLPEGHAPPSLQGRFGLTLAPGAFSVCATAR</sequence>
<evidence type="ECO:0000256" key="9">
    <source>
        <dbReference type="ARBA" id="ARBA00022792"/>
    </source>
</evidence>
<dbReference type="InterPro" id="IPR017972">
    <property type="entry name" value="Cyt_P450_CS"/>
</dbReference>
<evidence type="ECO:0000256" key="26">
    <source>
        <dbReference type="ARBA" id="ARBA00079181"/>
    </source>
</evidence>
<evidence type="ECO:0000256" key="2">
    <source>
        <dbReference type="ARBA" id="ARBA00004154"/>
    </source>
</evidence>
<keyword evidence="15 28" id="KW-0503">Monooxygenase</keyword>
<name>A0AAD9DQZ8_9TELE</name>
<evidence type="ECO:0000256" key="28">
    <source>
        <dbReference type="RuleBase" id="RU000461"/>
    </source>
</evidence>
<evidence type="ECO:0000256" key="5">
    <source>
        <dbReference type="ARBA" id="ARBA00010617"/>
    </source>
</evidence>
<evidence type="ECO:0000313" key="30">
    <source>
        <dbReference type="EMBL" id="KAK1791925.1"/>
    </source>
</evidence>
<proteinExistence type="inferred from homology"/>
<keyword evidence="16" id="KW-0443">Lipid metabolism</keyword>
<evidence type="ECO:0000256" key="22">
    <source>
        <dbReference type="ARBA" id="ARBA00052378"/>
    </source>
</evidence>
<feature type="non-terminal residue" evidence="30">
    <location>
        <position position="1"/>
    </location>
</feature>
<accession>A0AAD9DQZ8</accession>
<evidence type="ECO:0000256" key="19">
    <source>
        <dbReference type="ARBA" id="ARBA00049206"/>
    </source>
</evidence>
<evidence type="ECO:0000256" key="11">
    <source>
        <dbReference type="ARBA" id="ARBA00022848"/>
    </source>
</evidence>
<evidence type="ECO:0000256" key="4">
    <source>
        <dbReference type="ARBA" id="ARBA00004477"/>
    </source>
</evidence>
<evidence type="ECO:0000313" key="31">
    <source>
        <dbReference type="Proteomes" id="UP001239994"/>
    </source>
</evidence>
<keyword evidence="18 29" id="KW-0472">Membrane</keyword>
<evidence type="ECO:0000256" key="24">
    <source>
        <dbReference type="ARBA" id="ARBA00066560"/>
    </source>
</evidence>
<evidence type="ECO:0000256" key="7">
    <source>
        <dbReference type="ARBA" id="ARBA00022692"/>
    </source>
</evidence>
<organism evidence="30 31">
    <name type="scientific">Electrophorus voltai</name>
    <dbReference type="NCBI Taxonomy" id="2609070"/>
    <lineage>
        <taxon>Eukaryota</taxon>
        <taxon>Metazoa</taxon>
        <taxon>Chordata</taxon>
        <taxon>Craniata</taxon>
        <taxon>Vertebrata</taxon>
        <taxon>Euteleostomi</taxon>
        <taxon>Actinopterygii</taxon>
        <taxon>Neopterygii</taxon>
        <taxon>Teleostei</taxon>
        <taxon>Ostariophysi</taxon>
        <taxon>Gymnotiformes</taxon>
        <taxon>Gymnotoidei</taxon>
        <taxon>Gymnotidae</taxon>
        <taxon>Electrophorus</taxon>
    </lineage>
</organism>
<evidence type="ECO:0000256" key="25">
    <source>
        <dbReference type="ARBA" id="ARBA00067282"/>
    </source>
</evidence>
<dbReference type="EC" id="1.14.14.80" evidence="24"/>
<evidence type="ECO:0000256" key="13">
    <source>
        <dbReference type="ARBA" id="ARBA00023002"/>
    </source>
</evidence>
<dbReference type="InterPro" id="IPR050182">
    <property type="entry name" value="Cytochrome_P450_fam2"/>
</dbReference>
<dbReference type="Proteomes" id="UP001239994">
    <property type="component" value="Unassembled WGS sequence"/>
</dbReference>
<evidence type="ECO:0000256" key="16">
    <source>
        <dbReference type="ARBA" id="ARBA00023098"/>
    </source>
</evidence>
<comment type="catalytic activity">
    <reaction evidence="22">
        <text>an omega-methyl-long-chain fatty acid + reduced [NADPH--hemoprotein reductase] + O2 = an omega-hydroxy-long-chain fatty acid + oxidized [NADPH--hemoprotein reductase] + H2O + H(+)</text>
        <dbReference type="Rhea" id="RHEA:56748"/>
        <dbReference type="Rhea" id="RHEA-COMP:11964"/>
        <dbReference type="Rhea" id="RHEA-COMP:11965"/>
        <dbReference type="ChEBI" id="CHEBI:15377"/>
        <dbReference type="ChEBI" id="CHEBI:15378"/>
        <dbReference type="ChEBI" id="CHEBI:15379"/>
        <dbReference type="ChEBI" id="CHEBI:57618"/>
        <dbReference type="ChEBI" id="CHEBI:58210"/>
        <dbReference type="ChEBI" id="CHEBI:140991"/>
        <dbReference type="ChEBI" id="CHEBI:140992"/>
        <dbReference type="EC" id="1.14.14.80"/>
    </reaction>
    <physiologicalReaction direction="left-to-right" evidence="22">
        <dbReference type="Rhea" id="RHEA:56749"/>
    </physiologicalReaction>
</comment>
<dbReference type="GO" id="GO:0102033">
    <property type="term" value="F:long-chain fatty acid omega-hydroxylase activity"/>
    <property type="evidence" value="ECO:0007669"/>
    <property type="project" value="UniProtKB-EC"/>
</dbReference>
<comment type="similarity">
    <text evidence="5 28">Belongs to the cytochrome P450 family.</text>
</comment>
<evidence type="ECO:0000256" key="10">
    <source>
        <dbReference type="ARBA" id="ARBA00022824"/>
    </source>
</evidence>